<dbReference type="Gene3D" id="3.90.180.10">
    <property type="entry name" value="Medium-chain alcohol dehydrogenases, catalytic domain"/>
    <property type="match status" value="1"/>
</dbReference>
<name>A0A4S4N6P8_9APHY</name>
<organism evidence="3 4">
    <name type="scientific">Antrodiella citrinella</name>
    <dbReference type="NCBI Taxonomy" id="2447956"/>
    <lineage>
        <taxon>Eukaryota</taxon>
        <taxon>Fungi</taxon>
        <taxon>Dikarya</taxon>
        <taxon>Basidiomycota</taxon>
        <taxon>Agaricomycotina</taxon>
        <taxon>Agaricomycetes</taxon>
        <taxon>Polyporales</taxon>
        <taxon>Steccherinaceae</taxon>
        <taxon>Antrodiella</taxon>
    </lineage>
</organism>
<evidence type="ECO:0000259" key="2">
    <source>
        <dbReference type="SMART" id="SM00829"/>
    </source>
</evidence>
<dbReference type="InterPro" id="IPR013154">
    <property type="entry name" value="ADH-like_N"/>
</dbReference>
<dbReference type="SUPFAM" id="SSF50129">
    <property type="entry name" value="GroES-like"/>
    <property type="match status" value="1"/>
</dbReference>
<dbReference type="Proteomes" id="UP000308730">
    <property type="component" value="Unassembled WGS sequence"/>
</dbReference>
<dbReference type="InterPro" id="IPR011032">
    <property type="entry name" value="GroES-like_sf"/>
</dbReference>
<evidence type="ECO:0000313" key="4">
    <source>
        <dbReference type="Proteomes" id="UP000308730"/>
    </source>
</evidence>
<gene>
    <name evidence="3" type="ORF">EUX98_g2689</name>
</gene>
<dbReference type="CDD" id="cd08249">
    <property type="entry name" value="enoyl_reductase_like"/>
    <property type="match status" value="1"/>
</dbReference>
<proteinExistence type="predicted"/>
<dbReference type="InterPro" id="IPR020843">
    <property type="entry name" value="ER"/>
</dbReference>
<evidence type="ECO:0000313" key="3">
    <source>
        <dbReference type="EMBL" id="THH31510.1"/>
    </source>
</evidence>
<reference evidence="3 4" key="1">
    <citation type="submission" date="2019-02" db="EMBL/GenBank/DDBJ databases">
        <title>Genome sequencing of the rare red list fungi Antrodiella citrinella (Flaviporus citrinellus).</title>
        <authorList>
            <person name="Buettner E."/>
            <person name="Kellner H."/>
        </authorList>
    </citation>
    <scope>NUCLEOTIDE SEQUENCE [LARGE SCALE GENOMIC DNA]</scope>
    <source>
        <strain evidence="3 4">DSM 108506</strain>
    </source>
</reference>
<dbReference type="Pfam" id="PF08240">
    <property type="entry name" value="ADH_N"/>
    <property type="match status" value="1"/>
</dbReference>
<dbReference type="OrthoDB" id="3233595at2759"/>
<evidence type="ECO:0000256" key="1">
    <source>
        <dbReference type="SAM" id="SignalP"/>
    </source>
</evidence>
<accession>A0A4S4N6P8</accession>
<comment type="caution">
    <text evidence="3">The sequence shown here is derived from an EMBL/GenBank/DDBJ whole genome shotgun (WGS) entry which is preliminary data.</text>
</comment>
<dbReference type="AlphaFoldDB" id="A0A4S4N6P8"/>
<feature type="domain" description="Enoyl reductase (ER)" evidence="2">
    <location>
        <begin position="17"/>
        <end position="315"/>
    </location>
</feature>
<dbReference type="PANTHER" id="PTHR45348">
    <property type="entry name" value="HYPOTHETICAL OXIDOREDUCTASE (EUROFUNG)"/>
    <property type="match status" value="1"/>
</dbReference>
<dbReference type="Pfam" id="PF00107">
    <property type="entry name" value="ADH_zinc_N"/>
    <property type="match status" value="1"/>
</dbReference>
<sequence>MSVPATQQALALLTLHGVWSIITMDVDKPGPGELLVRVEATALNPVDWKVQSESAYYNSFVSEYPAIMGTDAAGVVAAVGEGVSNFAVGDKVLHQGSFTNRLATFKQYTISLAHITTKIPENITFDQAASLPVGVATAAIGLYAKQSASGGADLVAPWKEGGRGKYAGQPIFITGGSSSVGQYVIQFAKLSGFSPIITTISPRHNDLVQSLGVTHPIDRSLSPDDIIAAVKKITTEPLKVVYDAIASATTQSLSYDLLSPGGTLVLSLKSSIPEDKLTGDKVVIPTFGSVHQEVNKEFGKELYNNFTEYLRTGVIKVRRTL</sequence>
<feature type="chain" id="PRO_5020381547" description="Enoyl reductase (ER) domain-containing protein" evidence="1">
    <location>
        <begin position="21"/>
        <end position="321"/>
    </location>
</feature>
<keyword evidence="1" id="KW-0732">Signal</keyword>
<protein>
    <recommendedName>
        <fullName evidence="2">Enoyl reductase (ER) domain-containing protein</fullName>
    </recommendedName>
</protein>
<dbReference type="InterPro" id="IPR047122">
    <property type="entry name" value="Trans-enoyl_RdTase-like"/>
</dbReference>
<dbReference type="PANTHER" id="PTHR45348:SF2">
    <property type="entry name" value="ZINC-TYPE ALCOHOL DEHYDROGENASE-LIKE PROTEIN C2E1P3.01"/>
    <property type="match status" value="1"/>
</dbReference>
<dbReference type="SUPFAM" id="SSF51735">
    <property type="entry name" value="NAD(P)-binding Rossmann-fold domains"/>
    <property type="match status" value="1"/>
</dbReference>
<dbReference type="SMART" id="SM00829">
    <property type="entry name" value="PKS_ER"/>
    <property type="match status" value="1"/>
</dbReference>
<keyword evidence="4" id="KW-1185">Reference proteome</keyword>
<dbReference type="InterPro" id="IPR036291">
    <property type="entry name" value="NAD(P)-bd_dom_sf"/>
</dbReference>
<dbReference type="GO" id="GO:0016651">
    <property type="term" value="F:oxidoreductase activity, acting on NAD(P)H"/>
    <property type="evidence" value="ECO:0007669"/>
    <property type="project" value="InterPro"/>
</dbReference>
<dbReference type="Gene3D" id="3.40.50.720">
    <property type="entry name" value="NAD(P)-binding Rossmann-like Domain"/>
    <property type="match status" value="1"/>
</dbReference>
<feature type="signal peptide" evidence="1">
    <location>
        <begin position="1"/>
        <end position="20"/>
    </location>
</feature>
<dbReference type="EMBL" id="SGPM01000045">
    <property type="protein sequence ID" value="THH31510.1"/>
    <property type="molecule type" value="Genomic_DNA"/>
</dbReference>
<dbReference type="InterPro" id="IPR013149">
    <property type="entry name" value="ADH-like_C"/>
</dbReference>